<evidence type="ECO:0000259" key="7">
    <source>
        <dbReference type="Pfam" id="PF04893"/>
    </source>
</evidence>
<name>A0A7S1GQ63_CYCTE</name>
<comment type="caution">
    <text evidence="6">Lacks conserved residue(s) required for the propagation of feature annotation.</text>
</comment>
<keyword evidence="4 6" id="KW-1133">Transmembrane helix</keyword>
<feature type="transmembrane region" description="Helical" evidence="6">
    <location>
        <begin position="240"/>
        <end position="257"/>
    </location>
</feature>
<feature type="transmembrane region" description="Helical" evidence="6">
    <location>
        <begin position="147"/>
        <end position="167"/>
    </location>
</feature>
<organism evidence="8">
    <name type="scientific">Cyclophora tenuis</name>
    <name type="common">Marine diatom</name>
    <dbReference type="NCBI Taxonomy" id="216820"/>
    <lineage>
        <taxon>Eukaryota</taxon>
        <taxon>Sar</taxon>
        <taxon>Stramenopiles</taxon>
        <taxon>Ochrophyta</taxon>
        <taxon>Bacillariophyta</taxon>
        <taxon>Fragilariophyceae</taxon>
        <taxon>Fragilariophycidae</taxon>
        <taxon>Cyclophorales</taxon>
        <taxon>Cyclophoraceae</taxon>
        <taxon>Cyclophora</taxon>
    </lineage>
</organism>
<evidence type="ECO:0000256" key="6">
    <source>
        <dbReference type="RuleBase" id="RU361264"/>
    </source>
</evidence>
<feature type="domain" description="Yip1" evidence="7">
    <location>
        <begin position="119"/>
        <end position="255"/>
    </location>
</feature>
<gene>
    <name evidence="8" type="ORF">CTEN0397_LOCUS12400</name>
</gene>
<dbReference type="InterPro" id="IPR045231">
    <property type="entry name" value="Yip1/4-like"/>
</dbReference>
<dbReference type="InterPro" id="IPR006977">
    <property type="entry name" value="Yip1_dom"/>
</dbReference>
<dbReference type="PANTHER" id="PTHR21236">
    <property type="entry name" value="GOLGI MEMBRANE PROTEIN YIP1"/>
    <property type="match status" value="1"/>
</dbReference>
<feature type="transmembrane region" description="Helical" evidence="6">
    <location>
        <begin position="173"/>
        <end position="199"/>
    </location>
</feature>
<keyword evidence="5 6" id="KW-0472">Membrane</keyword>
<feature type="transmembrane region" description="Helical" evidence="6">
    <location>
        <begin position="211"/>
        <end position="228"/>
    </location>
</feature>
<dbReference type="PANTHER" id="PTHR21236:SF2">
    <property type="entry name" value="PROTEIN YIPF"/>
    <property type="match status" value="1"/>
</dbReference>
<evidence type="ECO:0000313" key="8">
    <source>
        <dbReference type="EMBL" id="CAD8941334.1"/>
    </source>
</evidence>
<evidence type="ECO:0000256" key="4">
    <source>
        <dbReference type="ARBA" id="ARBA00022989"/>
    </source>
</evidence>
<dbReference type="GO" id="GO:0005802">
    <property type="term" value="C:trans-Golgi network"/>
    <property type="evidence" value="ECO:0007669"/>
    <property type="project" value="TreeGrafter"/>
</dbReference>
<dbReference type="GO" id="GO:0006888">
    <property type="term" value="P:endoplasmic reticulum to Golgi vesicle-mediated transport"/>
    <property type="evidence" value="ECO:0007669"/>
    <property type="project" value="InterPro"/>
</dbReference>
<comment type="similarity">
    <text evidence="2 6">Belongs to the YIP1 family.</text>
</comment>
<dbReference type="AlphaFoldDB" id="A0A7S1GQ63"/>
<keyword evidence="3 6" id="KW-0812">Transmembrane</keyword>
<comment type="subcellular location">
    <subcellularLocation>
        <location evidence="6">Golgi apparatus membrane</location>
        <topology evidence="6">Multi-pass membrane protein</topology>
    </subcellularLocation>
    <subcellularLocation>
        <location evidence="1">Membrane</location>
        <topology evidence="1">Multi-pass membrane protein</topology>
    </subcellularLocation>
</comment>
<dbReference type="Pfam" id="PF04893">
    <property type="entry name" value="Yip1"/>
    <property type="match status" value="1"/>
</dbReference>
<evidence type="ECO:0000256" key="2">
    <source>
        <dbReference type="ARBA" id="ARBA00010596"/>
    </source>
</evidence>
<proteinExistence type="inferred from homology"/>
<accession>A0A7S1GQ63</accession>
<evidence type="ECO:0000256" key="5">
    <source>
        <dbReference type="ARBA" id="ARBA00023136"/>
    </source>
</evidence>
<evidence type="ECO:0000256" key="3">
    <source>
        <dbReference type="ARBA" id="ARBA00022692"/>
    </source>
</evidence>
<protein>
    <recommendedName>
        <fullName evidence="6">Protein YIPF</fullName>
    </recommendedName>
</protein>
<sequence length="258" mass="27673">MNPYMLNTNGTQDKVAAVPVSAGLEGAMDGDTPVVASTFNPYLSGPMDNKAAPQPTSTFVPNAQSYAPGGAPQQTPINFDDEPPLLEELGINFEHIVAKTRAVVLPFQRFGGNMDASVIQDGDLVGPIALALLLGGELLLSAKLQFGAIYGFGLFGCFAMTLILNLMSPQDAISVWTVTSILGYALLPVNVLAFLKIFLVNLGRMETMGRILGIVTVLWCTVASTRLMEQGCGMRDQRYLIAYPIAMLYSAFVLITIF</sequence>
<dbReference type="GO" id="GO:0048280">
    <property type="term" value="P:vesicle fusion with Golgi apparatus"/>
    <property type="evidence" value="ECO:0007669"/>
    <property type="project" value="TreeGrafter"/>
</dbReference>
<dbReference type="GO" id="GO:0000139">
    <property type="term" value="C:Golgi membrane"/>
    <property type="evidence" value="ECO:0007669"/>
    <property type="project" value="UniProtKB-SubCell"/>
</dbReference>
<dbReference type="EMBL" id="HBFW01019308">
    <property type="protein sequence ID" value="CAD8941334.1"/>
    <property type="molecule type" value="Transcribed_RNA"/>
</dbReference>
<evidence type="ECO:0000256" key="1">
    <source>
        <dbReference type="ARBA" id="ARBA00004141"/>
    </source>
</evidence>
<reference evidence="8" key="1">
    <citation type="submission" date="2021-01" db="EMBL/GenBank/DDBJ databases">
        <authorList>
            <person name="Corre E."/>
            <person name="Pelletier E."/>
            <person name="Niang G."/>
            <person name="Scheremetjew M."/>
            <person name="Finn R."/>
            <person name="Kale V."/>
            <person name="Holt S."/>
            <person name="Cochrane G."/>
            <person name="Meng A."/>
            <person name="Brown T."/>
            <person name="Cohen L."/>
        </authorList>
    </citation>
    <scope>NUCLEOTIDE SEQUENCE</scope>
    <source>
        <strain evidence="8">ECT3854</strain>
    </source>
</reference>